<dbReference type="STRING" id="377629.TERTU_4316"/>
<dbReference type="EMBL" id="CP001614">
    <property type="protein sequence ID" value="ACR13904.1"/>
    <property type="molecule type" value="Genomic_DNA"/>
</dbReference>
<dbReference type="KEGG" id="ttu:TERTU_4316"/>
<keyword evidence="2" id="KW-0808">Transferase</keyword>
<keyword evidence="3" id="KW-1185">Reference proteome</keyword>
<reference evidence="2 3" key="1">
    <citation type="journal article" date="2009" name="PLoS ONE">
        <title>The complete genome of Teredinibacter turnerae T7901: an intracellular endosymbiont of marine wood-boring bivalves (shipworms).</title>
        <authorList>
            <person name="Yang J.C."/>
            <person name="Madupu R."/>
            <person name="Durkin A.S."/>
            <person name="Ekborg N.A."/>
            <person name="Pedamallu C.S."/>
            <person name="Hostetler J.B."/>
            <person name="Radune D."/>
            <person name="Toms B.S."/>
            <person name="Henrissat B."/>
            <person name="Coutinho P.M."/>
            <person name="Schwarz S."/>
            <person name="Field L."/>
            <person name="Trindade-Silva A.E."/>
            <person name="Soares C.A.G."/>
            <person name="Elshahawi S."/>
            <person name="Hanora A."/>
            <person name="Schmidt E.W."/>
            <person name="Haygood M.G."/>
            <person name="Posfai J."/>
            <person name="Benner J."/>
            <person name="Madinger C."/>
            <person name="Nove J."/>
            <person name="Anton B."/>
            <person name="Chaudhary K."/>
            <person name="Foster J."/>
            <person name="Holman A."/>
            <person name="Kumar S."/>
            <person name="Lessard P.A."/>
            <person name="Luyten Y.A."/>
            <person name="Slatko B."/>
            <person name="Wood N."/>
            <person name="Wu B."/>
            <person name="Teplitski M."/>
            <person name="Mougous J.D."/>
            <person name="Ward N."/>
            <person name="Eisen J.A."/>
            <person name="Badger J.H."/>
            <person name="Distel D.L."/>
        </authorList>
    </citation>
    <scope>NUCLEOTIDE SEQUENCE [LARGE SCALE GENOMIC DNA]</scope>
    <source>
        <strain evidence="3">ATCC 39867 / T7901</strain>
    </source>
</reference>
<dbReference type="PANTHER" id="PTHR45947">
    <property type="entry name" value="SULFOQUINOVOSYL TRANSFERASE SQD2"/>
    <property type="match status" value="1"/>
</dbReference>
<name>C5BID4_TERTT</name>
<dbReference type="Proteomes" id="UP000009080">
    <property type="component" value="Chromosome"/>
</dbReference>
<dbReference type="OrthoDB" id="9802524at2"/>
<dbReference type="EC" id="2.-.-.-" evidence="2"/>
<dbReference type="AlphaFoldDB" id="C5BID4"/>
<dbReference type="CDD" id="cd03801">
    <property type="entry name" value="GT4_PimA-like"/>
    <property type="match status" value="1"/>
</dbReference>
<dbReference type="CAZy" id="GT4">
    <property type="family name" value="Glycosyltransferase Family 4"/>
</dbReference>
<evidence type="ECO:0000313" key="3">
    <source>
        <dbReference type="Proteomes" id="UP000009080"/>
    </source>
</evidence>
<gene>
    <name evidence="2" type="ordered locus">TERTU_4316</name>
</gene>
<dbReference type="Pfam" id="PF00534">
    <property type="entry name" value="Glycos_transf_1"/>
    <property type="match status" value="1"/>
</dbReference>
<dbReference type="RefSeq" id="WP_015820019.1">
    <property type="nucleotide sequence ID" value="NC_012997.1"/>
</dbReference>
<dbReference type="InterPro" id="IPR050194">
    <property type="entry name" value="Glycosyltransferase_grp1"/>
</dbReference>
<dbReference type="Gene3D" id="3.40.50.2000">
    <property type="entry name" value="Glycogen Phosphorylase B"/>
    <property type="match status" value="2"/>
</dbReference>
<evidence type="ECO:0000313" key="2">
    <source>
        <dbReference type="EMBL" id="ACR13904.1"/>
    </source>
</evidence>
<sequence>MKIAYLAPELPALSATFVYNEILELEEQGVDVQYFSVHRPASIATDHKLEAMRENTRYLYAQSKLTALLANISVLLQKPVAYLSVLGMLLADIVRLGVVTRTAIGQVMRFFYGAYLAKLLCKQKVQHLHIHFAHVPTDIGMYACKLAGIPYSVTSHANDLFERGWLIKQKVERSAFFGSISAYNIKHIESLGAPSDRLVITRCGVDDRIFPPIDKTHHIAANTIGGIGRLVEKKGFDTLIKAVAVLKQRDYPVTLKLAGGGPLEQELKQLAIARDVEEEVKFLGPLAHSEVPAYLSELDAFVLPCKTDSNGDMDGIPVVLMEAMLSGLPVITTRLSGIPELVVDGYSGLLIEPEDEMALANAIQQLLGDAELQARLVKDGAAHVADEFSLRTNVQRLMALFEKAIGDSQ</sequence>
<dbReference type="HOGENOM" id="CLU_009583_14_2_6"/>
<organism evidence="2 3">
    <name type="scientific">Teredinibacter turnerae (strain ATCC 39867 / T7901)</name>
    <dbReference type="NCBI Taxonomy" id="377629"/>
    <lineage>
        <taxon>Bacteria</taxon>
        <taxon>Pseudomonadati</taxon>
        <taxon>Pseudomonadota</taxon>
        <taxon>Gammaproteobacteria</taxon>
        <taxon>Cellvibrionales</taxon>
        <taxon>Cellvibrionaceae</taxon>
        <taxon>Teredinibacter</taxon>
    </lineage>
</organism>
<dbReference type="SUPFAM" id="SSF53756">
    <property type="entry name" value="UDP-Glycosyltransferase/glycogen phosphorylase"/>
    <property type="match status" value="1"/>
</dbReference>
<feature type="domain" description="Glycosyl transferase family 1" evidence="1">
    <location>
        <begin position="223"/>
        <end position="380"/>
    </location>
</feature>
<dbReference type="GO" id="GO:0016757">
    <property type="term" value="F:glycosyltransferase activity"/>
    <property type="evidence" value="ECO:0007669"/>
    <property type="project" value="InterPro"/>
</dbReference>
<protein>
    <submittedName>
        <fullName evidence="2">Glycosyltransferase family 4 domain protein</fullName>
        <ecNumber evidence="2">2.-.-.-</ecNumber>
    </submittedName>
</protein>
<dbReference type="InterPro" id="IPR001296">
    <property type="entry name" value="Glyco_trans_1"/>
</dbReference>
<dbReference type="eggNOG" id="COG0438">
    <property type="taxonomic scope" value="Bacteria"/>
</dbReference>
<evidence type="ECO:0000259" key="1">
    <source>
        <dbReference type="Pfam" id="PF00534"/>
    </source>
</evidence>
<proteinExistence type="predicted"/>
<dbReference type="PANTHER" id="PTHR45947:SF3">
    <property type="entry name" value="SULFOQUINOVOSYL TRANSFERASE SQD2"/>
    <property type="match status" value="1"/>
</dbReference>
<accession>C5BID4</accession>